<evidence type="ECO:0000256" key="5">
    <source>
        <dbReference type="ARBA" id="ARBA00022723"/>
    </source>
</evidence>
<comment type="caution">
    <text evidence="9">The sequence shown here is derived from an EMBL/GenBank/DDBJ whole genome shotgun (WGS) entry which is preliminary data.</text>
</comment>
<dbReference type="InterPro" id="IPR045249">
    <property type="entry name" value="HARBI1-like"/>
</dbReference>
<evidence type="ECO:0000259" key="8">
    <source>
        <dbReference type="Pfam" id="PF13359"/>
    </source>
</evidence>
<dbReference type="Pfam" id="PF13359">
    <property type="entry name" value="DDE_Tnp_4"/>
    <property type="match status" value="1"/>
</dbReference>
<dbReference type="GO" id="GO:0016787">
    <property type="term" value="F:hydrolase activity"/>
    <property type="evidence" value="ECO:0007669"/>
    <property type="project" value="UniProtKB-KW"/>
</dbReference>
<keyword evidence="7" id="KW-0539">Nucleus</keyword>
<dbReference type="EMBL" id="SOYY01000013">
    <property type="protein sequence ID" value="KAA0713335.1"/>
    <property type="molecule type" value="Genomic_DNA"/>
</dbReference>
<name>A0A5A9NVU5_9TELE</name>
<proteinExistence type="inferred from homology"/>
<organism evidence="9 10">
    <name type="scientific">Triplophysa tibetana</name>
    <dbReference type="NCBI Taxonomy" id="1572043"/>
    <lineage>
        <taxon>Eukaryota</taxon>
        <taxon>Metazoa</taxon>
        <taxon>Chordata</taxon>
        <taxon>Craniata</taxon>
        <taxon>Vertebrata</taxon>
        <taxon>Euteleostomi</taxon>
        <taxon>Actinopterygii</taxon>
        <taxon>Neopterygii</taxon>
        <taxon>Teleostei</taxon>
        <taxon>Ostariophysi</taxon>
        <taxon>Cypriniformes</taxon>
        <taxon>Nemacheilidae</taxon>
        <taxon>Triplophysa</taxon>
    </lineage>
</organism>
<dbReference type="GO" id="GO:0046872">
    <property type="term" value="F:metal ion binding"/>
    <property type="evidence" value="ECO:0007669"/>
    <property type="project" value="UniProtKB-KW"/>
</dbReference>
<dbReference type="AlphaFoldDB" id="A0A5A9NVU5"/>
<gene>
    <name evidence="9" type="ORF">E1301_Tti009245</name>
</gene>
<comment type="similarity">
    <text evidence="3">Belongs to the HARBI1 family.</text>
</comment>
<dbReference type="InterPro" id="IPR027806">
    <property type="entry name" value="HARBI1_dom"/>
</dbReference>
<keyword evidence="10" id="KW-1185">Reference proteome</keyword>
<evidence type="ECO:0000256" key="4">
    <source>
        <dbReference type="ARBA" id="ARBA00022722"/>
    </source>
</evidence>
<evidence type="ECO:0000313" key="9">
    <source>
        <dbReference type="EMBL" id="KAA0713335.1"/>
    </source>
</evidence>
<comment type="cofactor">
    <cofactor evidence="1">
        <name>a divalent metal cation</name>
        <dbReference type="ChEBI" id="CHEBI:60240"/>
    </cofactor>
</comment>
<evidence type="ECO:0000256" key="1">
    <source>
        <dbReference type="ARBA" id="ARBA00001968"/>
    </source>
</evidence>
<keyword evidence="5" id="KW-0479">Metal-binding</keyword>
<accession>A0A5A9NVU5</accession>
<evidence type="ECO:0000313" key="10">
    <source>
        <dbReference type="Proteomes" id="UP000324632"/>
    </source>
</evidence>
<keyword evidence="6" id="KW-0378">Hydrolase</keyword>
<protein>
    <recommendedName>
        <fullName evidence="8">DDE Tnp4 domain-containing protein</fullName>
    </recommendedName>
</protein>
<reference evidence="9 10" key="1">
    <citation type="journal article" date="2019" name="Mol. Ecol. Resour.">
        <title>Chromosome-level genome assembly of Triplophysa tibetana, a fish adapted to the harsh high-altitude environment of the Tibetan Plateau.</title>
        <authorList>
            <person name="Yang X."/>
            <person name="Liu H."/>
            <person name="Ma Z."/>
            <person name="Zou Y."/>
            <person name="Zou M."/>
            <person name="Mao Y."/>
            <person name="Li X."/>
            <person name="Wang H."/>
            <person name="Chen T."/>
            <person name="Wang W."/>
            <person name="Yang R."/>
        </authorList>
    </citation>
    <scope>NUCLEOTIDE SEQUENCE [LARGE SCALE GENOMIC DNA]</scope>
    <source>
        <strain evidence="9">TTIB1903HZAU</strain>
        <tissue evidence="9">Muscle</tissue>
    </source>
</reference>
<dbReference type="Proteomes" id="UP000324632">
    <property type="component" value="Chromosome 13"/>
</dbReference>
<evidence type="ECO:0000256" key="2">
    <source>
        <dbReference type="ARBA" id="ARBA00004123"/>
    </source>
</evidence>
<comment type="subcellular location">
    <subcellularLocation>
        <location evidence="2">Nucleus</location>
    </subcellularLocation>
</comment>
<dbReference type="PANTHER" id="PTHR22930">
    <property type="match status" value="1"/>
</dbReference>
<evidence type="ECO:0000256" key="3">
    <source>
        <dbReference type="ARBA" id="ARBA00006958"/>
    </source>
</evidence>
<sequence length="408" mass="47545">MATHSRSLQVCLLALRTYFNIQSNLIKRLHAIQRECHRRRVRSRQQIALVIMRRRRAVMWAYPREQKWWDNVVPEFSLAQFIQNFKVSRKTFEYICCRLKRLMRKRNTNFRLCVPVRKRIAIALWKLATGSEYKSVSQLFGVGLSTVFNCVQDFCNAVLRVLLPAHIKFPDSRKLVEMADVFESRLRVPQCVGVIDGSHIPIIAPEEYPNDYINRKGWHSIVLQAVVDAEGLFWDLCVGYPGCVHEAKILRRSYLWDKLNDGQLLRQNTVSLSGCDVGHYLIGGTEYPLQNWLMKPFLDTGDLTPQQQRCNARLRCARSVVDESFERLKGRWRCLLKRNDCKLEMIKKMVMTCCVLHNICEERGDEFSEDLSAMHVNMQPPVQPLPEHGQPEGTEVQSALLDHFNRQE</sequence>
<dbReference type="GO" id="GO:0004518">
    <property type="term" value="F:nuclease activity"/>
    <property type="evidence" value="ECO:0007669"/>
    <property type="project" value="UniProtKB-KW"/>
</dbReference>
<dbReference type="GO" id="GO:0005634">
    <property type="term" value="C:nucleus"/>
    <property type="evidence" value="ECO:0007669"/>
    <property type="project" value="UniProtKB-SubCell"/>
</dbReference>
<evidence type="ECO:0000256" key="7">
    <source>
        <dbReference type="ARBA" id="ARBA00023242"/>
    </source>
</evidence>
<feature type="domain" description="DDE Tnp4" evidence="8">
    <location>
        <begin position="195"/>
        <end position="358"/>
    </location>
</feature>
<dbReference type="PANTHER" id="PTHR22930:SF236">
    <property type="entry name" value="PROTEIN ALP1-LIKE-RELATED"/>
    <property type="match status" value="1"/>
</dbReference>
<keyword evidence="4" id="KW-0540">Nuclease</keyword>
<evidence type="ECO:0000256" key="6">
    <source>
        <dbReference type="ARBA" id="ARBA00022801"/>
    </source>
</evidence>